<protein>
    <submittedName>
        <fullName evidence="2">Uncharacterized protein</fullName>
    </submittedName>
</protein>
<comment type="caution">
    <text evidence="2">The sequence shown here is derived from an EMBL/GenBank/DDBJ whole genome shotgun (WGS) entry which is preliminary data.</text>
</comment>
<dbReference type="RefSeq" id="WP_188162684.1">
    <property type="nucleotide sequence ID" value="NZ_JACVVX010000001.1"/>
</dbReference>
<feature type="chain" id="PRO_5035255748" evidence="1">
    <location>
        <begin position="27"/>
        <end position="147"/>
    </location>
</feature>
<organism evidence="2 3">
    <name type="scientific">Oryzicola mucosus</name>
    <dbReference type="NCBI Taxonomy" id="2767425"/>
    <lineage>
        <taxon>Bacteria</taxon>
        <taxon>Pseudomonadati</taxon>
        <taxon>Pseudomonadota</taxon>
        <taxon>Alphaproteobacteria</taxon>
        <taxon>Hyphomicrobiales</taxon>
        <taxon>Phyllobacteriaceae</taxon>
        <taxon>Oryzicola</taxon>
    </lineage>
</organism>
<accession>A0A8J6PLH6</accession>
<gene>
    <name evidence="2" type="ORF">ICI42_01010</name>
</gene>
<evidence type="ECO:0000256" key="1">
    <source>
        <dbReference type="SAM" id="SignalP"/>
    </source>
</evidence>
<feature type="signal peptide" evidence="1">
    <location>
        <begin position="1"/>
        <end position="26"/>
    </location>
</feature>
<keyword evidence="3" id="KW-1185">Reference proteome</keyword>
<sequence>MKITRSALAVCAAPIIVILAAGTAGAQEQRYQLEKTENGYVRMDTRTGEMSICEEKSAQLVCRVAADERTAMQDEVDRLRGDVSALHDRVIKLENSLSARLESKLPSDEEFEKTMGYMERFFRSFMGIVKEQEADKPSSPAPLPNKT</sequence>
<evidence type="ECO:0000313" key="3">
    <source>
        <dbReference type="Proteomes" id="UP000643405"/>
    </source>
</evidence>
<evidence type="ECO:0000313" key="2">
    <source>
        <dbReference type="EMBL" id="MBD0413235.1"/>
    </source>
</evidence>
<proteinExistence type="predicted"/>
<name>A0A8J6PLH6_9HYPH</name>
<dbReference type="EMBL" id="JACVVX010000001">
    <property type="protein sequence ID" value="MBD0413235.1"/>
    <property type="molecule type" value="Genomic_DNA"/>
</dbReference>
<dbReference type="Proteomes" id="UP000643405">
    <property type="component" value="Unassembled WGS sequence"/>
</dbReference>
<reference evidence="2" key="1">
    <citation type="submission" date="2020-09" db="EMBL/GenBank/DDBJ databases">
        <title>Genome seq and assembly of Tianweitania sp.</title>
        <authorList>
            <person name="Chhetri G."/>
        </authorList>
    </citation>
    <scope>NUCLEOTIDE SEQUENCE</scope>
    <source>
        <strain evidence="2">Rool2</strain>
    </source>
</reference>
<keyword evidence="1" id="KW-0732">Signal</keyword>
<dbReference type="AlphaFoldDB" id="A0A8J6PLH6"/>